<name>A0AAW4XYT0_9BURK</name>
<comment type="caution">
    <text evidence="1">The sequence shown here is derived from an EMBL/GenBank/DDBJ whole genome shotgun (WGS) entry which is preliminary data.</text>
</comment>
<proteinExistence type="predicted"/>
<reference evidence="1 2" key="1">
    <citation type="submission" date="2021-11" db="EMBL/GenBank/DDBJ databases">
        <title>Genome sequence.</title>
        <authorList>
            <person name="Sun Q."/>
        </authorList>
    </citation>
    <scope>NUCLEOTIDE SEQUENCE [LARGE SCALE GENOMIC DNA]</scope>
    <source>
        <strain evidence="1 2">KCTC 12005</strain>
    </source>
</reference>
<dbReference type="RefSeq" id="WP_230779014.1">
    <property type="nucleotide sequence ID" value="NZ_JAJNCT010000028.1"/>
</dbReference>
<dbReference type="Proteomes" id="UP001199260">
    <property type="component" value="Unassembled WGS sequence"/>
</dbReference>
<dbReference type="InterPro" id="IPR049708">
    <property type="entry name" value="PP0621-like"/>
</dbReference>
<gene>
    <name evidence="1" type="ORF">LPW39_19715</name>
</gene>
<dbReference type="EMBL" id="JAJNCT010000028">
    <property type="protein sequence ID" value="MCD2167352.1"/>
    <property type="molecule type" value="Genomic_DNA"/>
</dbReference>
<protein>
    <submittedName>
        <fullName evidence="1">Uncharacterized protein</fullName>
    </submittedName>
</protein>
<dbReference type="NCBIfam" id="NF041023">
    <property type="entry name" value="PP0621_fam"/>
    <property type="match status" value="1"/>
</dbReference>
<keyword evidence="2" id="KW-1185">Reference proteome</keyword>
<evidence type="ECO:0000313" key="2">
    <source>
        <dbReference type="Proteomes" id="UP001199260"/>
    </source>
</evidence>
<sequence length="78" mass="8701">MKYLLVLLVLAVGWHMWRSQRVKRTPPPPPKKSLAKPEPMVHCAHCGVHLPQSDAIRYQGAHYCSQAHLAQAVPPGKS</sequence>
<dbReference type="AlphaFoldDB" id="A0AAW4XYT0"/>
<evidence type="ECO:0000313" key="1">
    <source>
        <dbReference type="EMBL" id="MCD2167352.1"/>
    </source>
</evidence>
<organism evidence="1 2">
    <name type="scientific">Comamonas koreensis</name>
    <dbReference type="NCBI Taxonomy" id="160825"/>
    <lineage>
        <taxon>Bacteria</taxon>
        <taxon>Pseudomonadati</taxon>
        <taxon>Pseudomonadota</taxon>
        <taxon>Betaproteobacteria</taxon>
        <taxon>Burkholderiales</taxon>
        <taxon>Comamonadaceae</taxon>
        <taxon>Comamonas</taxon>
    </lineage>
</organism>
<accession>A0AAW4XYT0</accession>